<dbReference type="EMBL" id="JXTC01000194">
    <property type="protein sequence ID" value="PON82473.1"/>
    <property type="molecule type" value="Genomic_DNA"/>
</dbReference>
<gene>
    <name evidence="5" type="ORF">TorRG33x02_217180</name>
</gene>
<keyword evidence="6" id="KW-1185">Reference proteome</keyword>
<dbReference type="PANTHER" id="PTHR47357:SF4">
    <property type="entry name" value="MYOSIN HEAVY CHAIN-LIKE PROTEIN"/>
    <property type="match status" value="1"/>
</dbReference>
<dbReference type="InParanoid" id="A0A2P5EA96"/>
<protein>
    <submittedName>
        <fullName evidence="5">Protein Networked (NET), actin-binding (NAB) domain containing protein</fullName>
    </submittedName>
</protein>
<evidence type="ECO:0000313" key="5">
    <source>
        <dbReference type="EMBL" id="PON82473.1"/>
    </source>
</evidence>
<name>A0A2P5EA96_TREOI</name>
<keyword evidence="1 2" id="KW-0175">Coiled coil</keyword>
<organism evidence="5 6">
    <name type="scientific">Trema orientale</name>
    <name type="common">Charcoal tree</name>
    <name type="synonym">Celtis orientalis</name>
    <dbReference type="NCBI Taxonomy" id="63057"/>
    <lineage>
        <taxon>Eukaryota</taxon>
        <taxon>Viridiplantae</taxon>
        <taxon>Streptophyta</taxon>
        <taxon>Embryophyta</taxon>
        <taxon>Tracheophyta</taxon>
        <taxon>Spermatophyta</taxon>
        <taxon>Magnoliopsida</taxon>
        <taxon>eudicotyledons</taxon>
        <taxon>Gunneridae</taxon>
        <taxon>Pentapetalae</taxon>
        <taxon>rosids</taxon>
        <taxon>fabids</taxon>
        <taxon>Rosales</taxon>
        <taxon>Cannabaceae</taxon>
        <taxon>Trema</taxon>
    </lineage>
</organism>
<dbReference type="GO" id="GO:0005200">
    <property type="term" value="F:structural constituent of cytoskeleton"/>
    <property type="evidence" value="ECO:0007669"/>
    <property type="project" value="TreeGrafter"/>
</dbReference>
<comment type="caution">
    <text evidence="5">The sequence shown here is derived from an EMBL/GenBank/DDBJ whole genome shotgun (WGS) entry which is preliminary data.</text>
</comment>
<feature type="coiled-coil region" evidence="2">
    <location>
        <begin position="517"/>
        <end position="551"/>
    </location>
</feature>
<feature type="domain" description="NAB" evidence="4">
    <location>
        <begin position="8"/>
        <end position="89"/>
    </location>
</feature>
<dbReference type="PROSITE" id="PS51774">
    <property type="entry name" value="NAB"/>
    <property type="match status" value="1"/>
</dbReference>
<evidence type="ECO:0000256" key="1">
    <source>
        <dbReference type="ARBA" id="ARBA00023054"/>
    </source>
</evidence>
<dbReference type="PANTHER" id="PTHR47357">
    <property type="entry name" value="COP1-INTERACTIVE PROTEIN 1"/>
    <property type="match status" value="1"/>
</dbReference>
<feature type="coiled-coil region" evidence="2">
    <location>
        <begin position="135"/>
        <end position="227"/>
    </location>
</feature>
<accession>A0A2P5EA96</accession>
<dbReference type="Proteomes" id="UP000237000">
    <property type="component" value="Unassembled WGS sequence"/>
</dbReference>
<sequence length="716" mass="83457">MLNRLREITKSFGNQVTDPEKTDQLKRTKAEIEKNVTRVLKLIKNEDQEKKEGKRKASKKETELLGLVENIYKECQSLYELYDDLISESRTKVLHGRKQKEYSSSSSSDSEYYSSEEIDINNGGKLEFEAASFEVAELKNKLASVCVEKDTLKSEYEAAITKIRQAEIINKDLKLEMDKKERERSAQVKANRAESSLARIQELEGQLAGLKIQLESLRSQKTDQEAKTDENKQVREKRKGWRSRVLELESILKDKEDENSVLLKKLEENENSFTSKIAELMAQASNMQLEIDILHAQKGELEERLACERENVSVQVKDLMDQINVMKHEVKYLSQQRTELESQLERKIAESSDRMVQIESLNEELAKKILVEQKMEEEQKVQSLLHQKDDSVNEIDPLRLEREDQKTTLTLTEEINNMEQKLDSLKHKKRQLEFKTEQENQEHSTSQTKSVGKMADQDISIQKSIKGLVLKETKQKTQIVARKMEDLAEKFRLSFDNKLRMLGQRILLTEQLNTENKESYKKIKEKYEKENKALEEKVVAYETELRNIKEISKSAECALNNLDSIFGKFEEENGNFLVHISKVSNEVQFAKRWVIGTTGEIKRLKHNVDVLVGQLDEKEEQESLLRDKVWKLEAKASKEGGEKLNLMQEIDQLEKKAGKYEKLIKEKEERLLSLGDEKREAIRQLCMLVDYHRSRFDHLKQVVSKMSPRCRTRTIY</sequence>
<feature type="coiled-coil region" evidence="2">
    <location>
        <begin position="601"/>
        <end position="684"/>
    </location>
</feature>
<proteinExistence type="predicted"/>
<dbReference type="OrthoDB" id="10255522at2759"/>
<dbReference type="InterPro" id="IPR011684">
    <property type="entry name" value="NAB"/>
</dbReference>
<evidence type="ECO:0000259" key="4">
    <source>
        <dbReference type="PROSITE" id="PS51774"/>
    </source>
</evidence>
<evidence type="ECO:0000313" key="6">
    <source>
        <dbReference type="Proteomes" id="UP000237000"/>
    </source>
</evidence>
<evidence type="ECO:0000256" key="2">
    <source>
        <dbReference type="SAM" id="Coils"/>
    </source>
</evidence>
<evidence type="ECO:0000256" key="3">
    <source>
        <dbReference type="SAM" id="MobiDB-lite"/>
    </source>
</evidence>
<dbReference type="AlphaFoldDB" id="A0A2P5EA96"/>
<feature type="region of interest" description="Disordered" evidence="3">
    <location>
        <begin position="434"/>
        <end position="454"/>
    </location>
</feature>
<feature type="coiled-coil region" evidence="2">
    <location>
        <begin position="252"/>
        <end position="378"/>
    </location>
</feature>
<reference evidence="6" key="1">
    <citation type="submission" date="2016-06" db="EMBL/GenBank/DDBJ databases">
        <title>Parallel loss of symbiosis genes in relatives of nitrogen-fixing non-legume Parasponia.</title>
        <authorList>
            <person name="Van Velzen R."/>
            <person name="Holmer R."/>
            <person name="Bu F."/>
            <person name="Rutten L."/>
            <person name="Van Zeijl A."/>
            <person name="Liu W."/>
            <person name="Santuari L."/>
            <person name="Cao Q."/>
            <person name="Sharma T."/>
            <person name="Shen D."/>
            <person name="Roswanjaya Y."/>
            <person name="Wardhani T."/>
            <person name="Kalhor M.S."/>
            <person name="Jansen J."/>
            <person name="Van den Hoogen J."/>
            <person name="Gungor B."/>
            <person name="Hartog M."/>
            <person name="Hontelez J."/>
            <person name="Verver J."/>
            <person name="Yang W.-C."/>
            <person name="Schijlen E."/>
            <person name="Repin R."/>
            <person name="Schilthuizen M."/>
            <person name="Schranz E."/>
            <person name="Heidstra R."/>
            <person name="Miyata K."/>
            <person name="Fedorova E."/>
            <person name="Kohlen W."/>
            <person name="Bisseling T."/>
            <person name="Smit S."/>
            <person name="Geurts R."/>
        </authorList>
    </citation>
    <scope>NUCLEOTIDE SEQUENCE [LARGE SCALE GENOMIC DNA]</scope>
    <source>
        <strain evidence="6">cv. RG33-2</strain>
    </source>
</reference>
<dbReference type="FunCoup" id="A0A2P5EA96">
    <property type="interactions" value="85"/>
</dbReference>
<dbReference type="GO" id="GO:0005856">
    <property type="term" value="C:cytoskeleton"/>
    <property type="evidence" value="ECO:0007669"/>
    <property type="project" value="TreeGrafter"/>
</dbReference>
<dbReference type="Pfam" id="PF07765">
    <property type="entry name" value="KIP1"/>
    <property type="match status" value="1"/>
</dbReference>
<dbReference type="GO" id="GO:0003779">
    <property type="term" value="F:actin binding"/>
    <property type="evidence" value="ECO:0007669"/>
    <property type="project" value="InterPro"/>
</dbReference>
<dbReference type="STRING" id="63057.A0A2P5EA96"/>